<dbReference type="InterPro" id="IPR015500">
    <property type="entry name" value="Peptidase_S8_subtilisin-rel"/>
</dbReference>
<gene>
    <name evidence="10" type="ORF">P4U43_14815</name>
</gene>
<organism evidence="10 11">
    <name type="scientific">Arthrobacter vasquezii</name>
    <dbReference type="NCBI Taxonomy" id="2977629"/>
    <lineage>
        <taxon>Bacteria</taxon>
        <taxon>Bacillati</taxon>
        <taxon>Actinomycetota</taxon>
        <taxon>Actinomycetes</taxon>
        <taxon>Micrococcales</taxon>
        <taxon>Micrococcaceae</taxon>
        <taxon>Arthrobacter</taxon>
    </lineage>
</organism>
<dbReference type="InterPro" id="IPR028994">
    <property type="entry name" value="Integrin_alpha_N"/>
</dbReference>
<dbReference type="Pfam" id="PF13517">
    <property type="entry name" value="FG-GAP_3"/>
    <property type="match status" value="2"/>
</dbReference>
<proteinExistence type="inferred from homology"/>
<dbReference type="PROSITE" id="PS51892">
    <property type="entry name" value="SUBTILASE"/>
    <property type="match status" value="1"/>
</dbReference>
<reference evidence="10 11" key="1">
    <citation type="journal article" date="2023" name="Int. J. Syst. Evol. Microbiol.">
        <title>Arthrobacter vasquezii sp. nov., isolated from a soil sample from Union Glacier, Antarctica.</title>
        <authorList>
            <person name="Valenzuela-Ibaceta F."/>
            <person name="Carrasco V."/>
            <person name="Lagos-Moraga S."/>
            <person name="Dietz-Vargas C."/>
            <person name="Navarro C.A."/>
            <person name="Perez-Donoso J.M."/>
        </authorList>
    </citation>
    <scope>NUCLEOTIDE SEQUENCE [LARGE SCALE GENOMIC DNA]</scope>
    <source>
        <strain evidence="10 11">EH-1B-1</strain>
    </source>
</reference>
<name>A0ABT6CYW0_9MICC</name>
<dbReference type="InterPro" id="IPR013783">
    <property type="entry name" value="Ig-like_fold"/>
</dbReference>
<dbReference type="InterPro" id="IPR034213">
    <property type="entry name" value="S8_Vpr-like"/>
</dbReference>
<dbReference type="RefSeq" id="WP_277359421.1">
    <property type="nucleotide sequence ID" value="NZ_JAROKN010000055.1"/>
</dbReference>
<evidence type="ECO:0000256" key="3">
    <source>
        <dbReference type="ARBA" id="ARBA00022729"/>
    </source>
</evidence>
<dbReference type="PANTHER" id="PTHR43806">
    <property type="entry name" value="PEPTIDASE S8"/>
    <property type="match status" value="1"/>
</dbReference>
<dbReference type="Gene3D" id="3.40.50.200">
    <property type="entry name" value="Peptidase S8/S53 domain"/>
    <property type="match status" value="2"/>
</dbReference>
<dbReference type="CDD" id="cd07474">
    <property type="entry name" value="Peptidases_S8_subtilisin_Vpr-like"/>
    <property type="match status" value="1"/>
</dbReference>
<dbReference type="InterPro" id="IPR013517">
    <property type="entry name" value="FG-GAP"/>
</dbReference>
<sequence length="1366" mass="139918">MSKSYRRRSGRAVLASLTGLALASSMWAPASAVQAPDSDSPTAEGITLQPAIDSKISRDLAEKTGTTAAYVQFAGKGAFEQTQPAEVRSNGFTTPIQRTDRVLEIRAGIQAQADEVAAEAGASQLYTTTNTLPGVAIQGDAEAIKALAARPDVVKITGIVPKTIENKGADIDTRALEAWTARDNTGEGITIAVLDTGLDYTHAGFGGPGTIEAFNQAKADAEPDPALYDAAKFLGGYDLVGDAYDAGSTDPARTIPQPDLNPLDCQSHGSHVAGTSSGYGVNADGTTFEGDYSTLTAETVNEMRIGPGSAPESGIVALRVFGCEGSSLVVGKALDYVLDPNGDGNFDDRAQVVNMSLGSSFPAYDDPENDIVNELTEQGVLSVVSSGNDGDVYDIGGSPGSAESALTVAASVGSQVTLDRVDVLAPEAVAGPASGQYTVNFDYAAEGVTPETLRGEVVVGPDGANNDGCDALPVAGANAGKWVWLFWDDNDTTRDCGSADRWNNAATAGYAGVVIGTTLDVFPAGIGGNDKIPGLQLTAADTARLMPAAEAGTLVLQLDPSYQATATGPSNAKDTLAAFSSRGVHGSNGVVKPDVTAPGVSIGSVQVGTGNGASTKSGTSMAAPHTAGIAALVLSANEYNPYQAKSVIMNTATHDLLTADGIPYAPNRVGSGRVDAMQALETSVLAYATEQPALTSVNFGVLELGTEALTVTKQVTVQNTSNAPVTYDASYLAASTMPGVAISVSPAVITVPANNPATLTVTLTIADPAALAKTIDPAAEEIQAGIPRQYLADVSGRIQLLGADGQELRVPVYSAPKPTSDISAGTEIAFDGASDLLSSIALEGRGLSQGVPGESAYQSIVSPLVLGAESPKAAERPLESLYSFDLRAVGAASTVPALVDAAGDPTTGVLNFGISTWQNWAQLGGNNGVSIELDTDGDSTVDYVVQTLRYSDLGPGAPTLDMILFEVVTIDDAGAPVFDTDLYFANGVDGSVDTNTFDTNVVTLPVPVTELGMNAATLGASAPIKYRVSTASAFNVDENGVSGGPVDTTDWIDFNVTEPALWFEGGEPAAASFASAAGVTLNVNRQESVTDAKALFIHHHNATGDKQEIVPISVAGATVNEDLDGDGNPDVVVRNSAGQLLLYPGNGTGGFLKSRVIGTGWNSMNAILIPGDWDGDGNSDVISRDSSGRLWLYKGTGTGTVTGKTQIGQGWSGLTMVTPGDWDGDGNVDLIARLGDGKLRLYPGNGAGGFLTPAQIGSGWNGFTIVGPGDFNGDTAADLLARDSAGKLFLYPGTGTGGFGTRTQPGQGWNNFTLVAPGDFDGDSNADLLARDSAGKLFLYSGNGTGGFAGKVQNGTGWGGFTWMVP</sequence>
<evidence type="ECO:0000256" key="1">
    <source>
        <dbReference type="ARBA" id="ARBA00011073"/>
    </source>
</evidence>
<evidence type="ECO:0000313" key="10">
    <source>
        <dbReference type="EMBL" id="MDF9279058.1"/>
    </source>
</evidence>
<feature type="signal peptide" evidence="8">
    <location>
        <begin position="1"/>
        <end position="23"/>
    </location>
</feature>
<dbReference type="Proteomes" id="UP001220456">
    <property type="component" value="Unassembled WGS sequence"/>
</dbReference>
<evidence type="ECO:0000313" key="11">
    <source>
        <dbReference type="Proteomes" id="UP001220456"/>
    </source>
</evidence>
<dbReference type="PROSITE" id="PS00136">
    <property type="entry name" value="SUBTILASE_ASP"/>
    <property type="match status" value="1"/>
</dbReference>
<accession>A0ABT6CYW0</accession>
<dbReference type="PANTHER" id="PTHR43806:SF11">
    <property type="entry name" value="CEREVISIN-RELATED"/>
    <property type="match status" value="1"/>
</dbReference>
<evidence type="ECO:0000256" key="7">
    <source>
        <dbReference type="RuleBase" id="RU003355"/>
    </source>
</evidence>
<evidence type="ECO:0000256" key="2">
    <source>
        <dbReference type="ARBA" id="ARBA00022670"/>
    </source>
</evidence>
<dbReference type="PROSITE" id="PS00138">
    <property type="entry name" value="SUBTILASE_SER"/>
    <property type="match status" value="1"/>
</dbReference>
<dbReference type="Gene3D" id="2.60.40.10">
    <property type="entry name" value="Immunoglobulins"/>
    <property type="match status" value="1"/>
</dbReference>
<dbReference type="InterPro" id="IPR050131">
    <property type="entry name" value="Peptidase_S8_subtilisin-like"/>
</dbReference>
<evidence type="ECO:0000256" key="5">
    <source>
        <dbReference type="ARBA" id="ARBA00022825"/>
    </source>
</evidence>
<dbReference type="PRINTS" id="PR00723">
    <property type="entry name" value="SUBTILISIN"/>
</dbReference>
<feature type="active site" description="Charge relay system" evidence="6">
    <location>
        <position position="620"/>
    </location>
</feature>
<keyword evidence="11" id="KW-1185">Reference proteome</keyword>
<feature type="domain" description="Peptidase S8/S53" evidence="9">
    <location>
        <begin position="186"/>
        <end position="672"/>
    </location>
</feature>
<feature type="chain" id="PRO_5047137826" evidence="8">
    <location>
        <begin position="24"/>
        <end position="1366"/>
    </location>
</feature>
<dbReference type="InterPro" id="IPR023828">
    <property type="entry name" value="Peptidase_S8_Ser-AS"/>
</dbReference>
<protein>
    <submittedName>
        <fullName evidence="10">S8 family serine peptidase</fullName>
    </submittedName>
</protein>
<dbReference type="EMBL" id="JAROKN010000055">
    <property type="protein sequence ID" value="MDF9279058.1"/>
    <property type="molecule type" value="Genomic_DNA"/>
</dbReference>
<evidence type="ECO:0000256" key="6">
    <source>
        <dbReference type="PROSITE-ProRule" id="PRU01240"/>
    </source>
</evidence>
<dbReference type="Pfam" id="PF00082">
    <property type="entry name" value="Peptidase_S8"/>
    <property type="match status" value="1"/>
</dbReference>
<dbReference type="InterPro" id="IPR036852">
    <property type="entry name" value="Peptidase_S8/S53_dom_sf"/>
</dbReference>
<dbReference type="InterPro" id="IPR000209">
    <property type="entry name" value="Peptidase_S8/S53_dom"/>
</dbReference>
<keyword evidence="5 6" id="KW-0720">Serine protease</keyword>
<dbReference type="InterPro" id="IPR023827">
    <property type="entry name" value="Peptidase_S8_Asp-AS"/>
</dbReference>
<evidence type="ECO:0000259" key="9">
    <source>
        <dbReference type="Pfam" id="PF00082"/>
    </source>
</evidence>
<feature type="active site" description="Charge relay system" evidence="6">
    <location>
        <position position="195"/>
    </location>
</feature>
<evidence type="ECO:0000256" key="4">
    <source>
        <dbReference type="ARBA" id="ARBA00022801"/>
    </source>
</evidence>
<evidence type="ECO:0000256" key="8">
    <source>
        <dbReference type="SAM" id="SignalP"/>
    </source>
</evidence>
<dbReference type="SUPFAM" id="SSF52743">
    <property type="entry name" value="Subtilisin-like"/>
    <property type="match status" value="1"/>
</dbReference>
<keyword evidence="2 6" id="KW-0645">Protease</keyword>
<keyword evidence="3 8" id="KW-0732">Signal</keyword>
<comment type="caution">
    <text evidence="10">The sequence shown here is derived from an EMBL/GenBank/DDBJ whole genome shotgun (WGS) entry which is preliminary data.</text>
</comment>
<feature type="active site" description="Charge relay system" evidence="6">
    <location>
        <position position="268"/>
    </location>
</feature>
<comment type="similarity">
    <text evidence="1 6 7">Belongs to the peptidase S8 family.</text>
</comment>
<keyword evidence="4 6" id="KW-0378">Hydrolase</keyword>
<dbReference type="SUPFAM" id="SSF69318">
    <property type="entry name" value="Integrin alpha N-terminal domain"/>
    <property type="match status" value="1"/>
</dbReference>